<keyword evidence="3" id="KW-0813">Transport</keyword>
<dbReference type="PANTHER" id="PTHR13405:SF11">
    <property type="entry name" value="NUCLEAR PORE COMPLEX PROTEIN NUP133"/>
    <property type="match status" value="1"/>
</dbReference>
<feature type="domain" description="Nucleoporin Nup133/Nup155-like N-terminal" evidence="10">
    <location>
        <begin position="102"/>
        <end position="530"/>
    </location>
</feature>
<dbReference type="Pfam" id="PF08801">
    <property type="entry name" value="Nucleoporin_N"/>
    <property type="match status" value="1"/>
</dbReference>
<dbReference type="PANTHER" id="PTHR13405">
    <property type="entry name" value="NUCLEAR PORE COMPLEX PROTEIN NUP133"/>
    <property type="match status" value="1"/>
</dbReference>
<evidence type="ECO:0000256" key="5">
    <source>
        <dbReference type="ARBA" id="ARBA00022927"/>
    </source>
</evidence>
<dbReference type="Gene3D" id="1.20.58.1380">
    <property type="match status" value="1"/>
</dbReference>
<comment type="subcellular location">
    <subcellularLocation>
        <location evidence="1">Nucleus envelope</location>
    </subcellularLocation>
</comment>
<dbReference type="STRING" id="933388.S7ZUK9"/>
<dbReference type="PhylomeDB" id="S7ZUK9"/>
<evidence type="ECO:0008006" key="13">
    <source>
        <dbReference type="Google" id="ProtNLM"/>
    </source>
</evidence>
<dbReference type="GO" id="GO:0031080">
    <property type="term" value="C:nuclear pore outer ring"/>
    <property type="evidence" value="ECO:0007669"/>
    <property type="project" value="TreeGrafter"/>
</dbReference>
<protein>
    <recommendedName>
        <fullName evidence="13">Nuclear pore complex subunit Nup133</fullName>
    </recommendedName>
</protein>
<evidence type="ECO:0000256" key="4">
    <source>
        <dbReference type="ARBA" id="ARBA00022816"/>
    </source>
</evidence>
<evidence type="ECO:0000313" key="12">
    <source>
        <dbReference type="Proteomes" id="UP000019376"/>
    </source>
</evidence>
<dbReference type="GO" id="GO:0016973">
    <property type="term" value="P:poly(A)+ mRNA export from nucleus"/>
    <property type="evidence" value="ECO:0007669"/>
    <property type="project" value="TreeGrafter"/>
</dbReference>
<dbReference type="InterPro" id="IPR007187">
    <property type="entry name" value="Nucleoporin_Nup133/Nup155_C"/>
</dbReference>
<evidence type="ECO:0000256" key="2">
    <source>
        <dbReference type="ARBA" id="ARBA00005569"/>
    </source>
</evidence>
<keyword evidence="7" id="KW-0539">Nucleus</keyword>
<dbReference type="eggNOG" id="KOG4121">
    <property type="taxonomic scope" value="Eukaryota"/>
</dbReference>
<evidence type="ECO:0000259" key="9">
    <source>
        <dbReference type="Pfam" id="PF03177"/>
    </source>
</evidence>
<dbReference type="GO" id="GO:0006606">
    <property type="term" value="P:protein import into nucleus"/>
    <property type="evidence" value="ECO:0007669"/>
    <property type="project" value="TreeGrafter"/>
</dbReference>
<evidence type="ECO:0000256" key="8">
    <source>
        <dbReference type="SAM" id="MobiDB-lite"/>
    </source>
</evidence>
<feature type="region of interest" description="Disordered" evidence="8">
    <location>
        <begin position="1"/>
        <end position="41"/>
    </location>
</feature>
<gene>
    <name evidence="11" type="ORF">PDE_09091</name>
</gene>
<dbReference type="InterPro" id="IPR037624">
    <property type="entry name" value="Nup133-like"/>
</dbReference>
<name>S7ZUK9_PENO1</name>
<keyword evidence="5" id="KW-0653">Protein transport</keyword>
<organism evidence="11 12">
    <name type="scientific">Penicillium oxalicum (strain 114-2 / CGMCC 5302)</name>
    <name type="common">Penicillium decumbens</name>
    <dbReference type="NCBI Taxonomy" id="933388"/>
    <lineage>
        <taxon>Eukaryota</taxon>
        <taxon>Fungi</taxon>
        <taxon>Dikarya</taxon>
        <taxon>Ascomycota</taxon>
        <taxon>Pezizomycotina</taxon>
        <taxon>Eurotiomycetes</taxon>
        <taxon>Eurotiomycetidae</taxon>
        <taxon>Eurotiales</taxon>
        <taxon>Aspergillaceae</taxon>
        <taxon>Penicillium</taxon>
    </lineage>
</organism>
<evidence type="ECO:0000313" key="11">
    <source>
        <dbReference type="EMBL" id="EPS34129.1"/>
    </source>
</evidence>
<dbReference type="SUPFAM" id="SSF117289">
    <property type="entry name" value="Nucleoporin domain"/>
    <property type="match status" value="1"/>
</dbReference>
<evidence type="ECO:0000259" key="10">
    <source>
        <dbReference type="Pfam" id="PF08801"/>
    </source>
</evidence>
<evidence type="ECO:0000256" key="3">
    <source>
        <dbReference type="ARBA" id="ARBA00022448"/>
    </source>
</evidence>
<reference evidence="11 12" key="1">
    <citation type="journal article" date="2013" name="PLoS ONE">
        <title>Genomic and secretomic analyses reveal unique features of the lignocellulolytic enzyme system of Penicillium decumbens.</title>
        <authorList>
            <person name="Liu G."/>
            <person name="Zhang L."/>
            <person name="Wei X."/>
            <person name="Zou G."/>
            <person name="Qin Y."/>
            <person name="Ma L."/>
            <person name="Li J."/>
            <person name="Zheng H."/>
            <person name="Wang S."/>
            <person name="Wang C."/>
            <person name="Xun L."/>
            <person name="Zhao G.-P."/>
            <person name="Zhou Z."/>
            <person name="Qu Y."/>
        </authorList>
    </citation>
    <scope>NUCLEOTIDE SEQUENCE [LARGE SCALE GENOMIC DNA]</scope>
    <source>
        <strain evidence="12">114-2 / CGMCC 5302</strain>
    </source>
</reference>
<dbReference type="OrthoDB" id="103454at2759"/>
<evidence type="ECO:0000256" key="1">
    <source>
        <dbReference type="ARBA" id="ARBA00004259"/>
    </source>
</evidence>
<dbReference type="Pfam" id="PF03177">
    <property type="entry name" value="Nucleoporin_C"/>
    <property type="match status" value="1"/>
</dbReference>
<keyword evidence="6" id="KW-0811">Translocation</keyword>
<keyword evidence="4" id="KW-0509">mRNA transport</keyword>
<dbReference type="EMBL" id="KB644415">
    <property type="protein sequence ID" value="EPS34129.1"/>
    <property type="molecule type" value="Genomic_DNA"/>
</dbReference>
<dbReference type="GO" id="GO:0000972">
    <property type="term" value="P:transcription-dependent tethering of RNA polymerase II gene DNA at nuclear periphery"/>
    <property type="evidence" value="ECO:0007669"/>
    <property type="project" value="TreeGrafter"/>
</dbReference>
<dbReference type="InterPro" id="IPR014908">
    <property type="entry name" value="Nucleoporin_Nup133/Nup155_N"/>
</dbReference>
<evidence type="ECO:0000256" key="6">
    <source>
        <dbReference type="ARBA" id="ARBA00023010"/>
    </source>
</evidence>
<proteinExistence type="inferred from homology"/>
<sequence>MFVPKTAAASRNPRRRQRSSDDSTKPPKPKRQRSVLRQSGDAQVASLNHELRELAETTISVGPPDLDTVTTPIGIEAQLPIRGAKPAEETPHENEGRIVLSSTDYYTVEQLPALPDQIRGSLSEPLRCFFAPTHRYALALTPSHAIIWPYSVTNSTPSTSETFTVSIPESSRDVYGAVPLGALISATPGGHPGLLVVIPSTGRMIYWETVSSAASLGLSRQKQNGVQGQTPGLFSGEYATEIMSCEPSGIIIAFSSGRVAHVTLRDPQGKPSVLVHFLSTSVGGGAVGFFGGLKSVLSGGSWRKEVTAVRTGASRQRGQRDVLVATSTGQVEIWDTHWNHGNALKKRFDLKGPVAASIPQDYVTMPGDTDVKILDFALSEQQSVDEPDESWRLFVVISTPELLEAKRLLIAQVSLSGAHIRVTSTHAVDITSLPPVDGNLKPKLHIPRGESTAFVLFGQSLVILSLTSTEESPTSQLLLESHQIPLPFQDVIHFRSGKAYEILGHDVESSPDHEGAVACVMMVRNFGVVRINVVPRFPSALEADEGQVTAKHKLEQAIFFGTMAKNPLNLLDSSGLNFPASEIEQASLEICRELLQSETRFIPTSAISIDQNLRLRAKALGDLAALLLRKGNPLSRLARWELLWGAEKLAAQRAMWKLEESRRGKSDEAFLGNVIDSMKDKFKTLPSQSNEDVDALRLWFLKDTYRMEHVIPWIKNAIKPRRGTSSKQARKLSEQILEASELFLAIVETAYRYRDEHASLYGLGSDFVEDGVLADGYENLPEFWTSRSVGYTEAGNLLDWELDSCRAWIRQKTSSPDAPDGQVLKKIAENSARHLRVLGQMHRERTRWLGAQDDAKAADECVAIEQSHVKERKWQLFKLAGIGHLQDALSLAERFRDMGALVELVIELQDQVKGQSGSESLLSSPAVSTTEADVAHRVSQYFDKFGEPWADAYFSRQISMGHPGALLSMRKYQPSVTRFLRKSHAYSKLSWINDVTGEQNYETAAVCLEGLTLNGEEELWSHRVQLSIAKLSKLASTEQKESRASITSVEDDIKRLDDANEIDEIQDSLHTYVKSFCEGAIDRRAAADLALGYFGGHLEADRPALHKIMDDALLTLFDRRILGPDRLIDLLTLMGPLHHEEEMEVDLGGREFFLALQTLDHSRYAQKDPSYVSAVRKLIWRRCMIKDDWEARGRAAEQMSGPSDDFASDTALSQTIVRCLAATCEPSVQLWNVPLAPAEALMTDSESDILVSRFRPEQQARIAADLRRENEICRRYIEHGKLDFWFQNLLDTVKTEIVSHGDKVDEGESAGLGEPLSTDAKA</sequence>
<dbReference type="InterPro" id="IPR015943">
    <property type="entry name" value="WD40/YVTN_repeat-like_dom_sf"/>
</dbReference>
<dbReference type="Proteomes" id="UP000019376">
    <property type="component" value="Unassembled WGS sequence"/>
</dbReference>
<comment type="similarity">
    <text evidence="2">Belongs to the nucleoporin Nup133 family.</text>
</comment>
<keyword evidence="12" id="KW-1185">Reference proteome</keyword>
<dbReference type="HOGENOM" id="CLU_002493_0_0_1"/>
<dbReference type="GO" id="GO:0017056">
    <property type="term" value="F:structural constituent of nuclear pore"/>
    <property type="evidence" value="ECO:0007669"/>
    <property type="project" value="InterPro"/>
</dbReference>
<feature type="domain" description="Nucleoporin Nup133/Nup155-like C-terminal" evidence="9">
    <location>
        <begin position="642"/>
        <end position="1288"/>
    </location>
</feature>
<dbReference type="Gene3D" id="2.130.10.10">
    <property type="entry name" value="YVTN repeat-like/Quinoprotein amine dehydrogenase"/>
    <property type="match status" value="1"/>
</dbReference>
<evidence type="ECO:0000256" key="7">
    <source>
        <dbReference type="ARBA" id="ARBA00023242"/>
    </source>
</evidence>
<accession>S7ZUK9</accession>